<feature type="compositionally biased region" description="Basic residues" evidence="1">
    <location>
        <begin position="491"/>
        <end position="500"/>
    </location>
</feature>
<evidence type="ECO:0000256" key="1">
    <source>
        <dbReference type="SAM" id="MobiDB-lite"/>
    </source>
</evidence>
<dbReference type="OrthoDB" id="5778525at2759"/>
<feature type="compositionally biased region" description="Acidic residues" evidence="1">
    <location>
        <begin position="451"/>
        <end position="468"/>
    </location>
</feature>
<dbReference type="AlphaFoldDB" id="A0A9P7V8N8"/>
<feature type="compositionally biased region" description="Polar residues" evidence="1">
    <location>
        <begin position="429"/>
        <end position="450"/>
    </location>
</feature>
<keyword evidence="3" id="KW-1185">Reference proteome</keyword>
<organism evidence="2 3">
    <name type="scientific">Scheffersomyces spartinae</name>
    <dbReference type="NCBI Taxonomy" id="45513"/>
    <lineage>
        <taxon>Eukaryota</taxon>
        <taxon>Fungi</taxon>
        <taxon>Dikarya</taxon>
        <taxon>Ascomycota</taxon>
        <taxon>Saccharomycotina</taxon>
        <taxon>Pichiomycetes</taxon>
        <taxon>Debaryomycetaceae</taxon>
        <taxon>Scheffersomyces</taxon>
    </lineage>
</organism>
<dbReference type="Proteomes" id="UP000790833">
    <property type="component" value="Unassembled WGS sequence"/>
</dbReference>
<feature type="region of interest" description="Disordered" evidence="1">
    <location>
        <begin position="360"/>
        <end position="500"/>
    </location>
</feature>
<feature type="compositionally biased region" description="Polar residues" evidence="1">
    <location>
        <begin position="381"/>
        <end position="410"/>
    </location>
</feature>
<reference evidence="2" key="1">
    <citation type="submission" date="2021-03" db="EMBL/GenBank/DDBJ databases">
        <authorList>
            <person name="Palmer J.M."/>
        </authorList>
    </citation>
    <scope>NUCLEOTIDE SEQUENCE</scope>
    <source>
        <strain evidence="2">ARV_011</strain>
    </source>
</reference>
<evidence type="ECO:0000313" key="3">
    <source>
        <dbReference type="Proteomes" id="UP000790833"/>
    </source>
</evidence>
<gene>
    <name evidence="2" type="ORF">KQ657_000742</name>
</gene>
<comment type="caution">
    <text evidence="2">The sequence shown here is derived from an EMBL/GenBank/DDBJ whole genome shotgun (WGS) entry which is preliminary data.</text>
</comment>
<name>A0A9P7V8N8_9ASCO</name>
<protein>
    <submittedName>
        <fullName evidence="2">Uncharacterized protein</fullName>
    </submittedName>
</protein>
<dbReference type="EMBL" id="JAHMUF010000012">
    <property type="protein sequence ID" value="KAG7193326.1"/>
    <property type="molecule type" value="Genomic_DNA"/>
</dbReference>
<dbReference type="RefSeq" id="XP_043048874.1">
    <property type="nucleotide sequence ID" value="XM_043191567.1"/>
</dbReference>
<evidence type="ECO:0000313" key="2">
    <source>
        <dbReference type="EMBL" id="KAG7193326.1"/>
    </source>
</evidence>
<dbReference type="GeneID" id="66114116"/>
<accession>A0A9P7V8N8</accession>
<proteinExistence type="predicted"/>
<sequence>MSIPSTTTKQLNSSSKSRPAFDSIFDKYLDSDSFDLDFEEAYSMYNNLQQTNAINGIEQLEQVQLLNQQYITKFTNDGKQGHVNGNMSALNRLYSLGDSGMYLDIPVDHHRYSHHHGHGDHGHTDSQHEFDAHRSQILLGNAAFAAAAAEAKPSRLKTHGQQHHSNSDAASILQHDHNGLNNSLPLPKKNYLLGSPQLRTFTDSNHIDFGSEQPAAKIKKEDPPAFQSLPEENIHHHQYVATSNERQASDEDQFFSNVESNALEKFLDNLFDSNYQDPLSLYPNANNNATSIQNQFKELNSLYDLHTMKPQLQTMDSDIQRHYYNASHKLDELANDIHNDIPDFAGDTYQLKRELTEVFAGSASDPLKPPGSISGGGDTVKLQQSQSGSESVISENVQLRTPVQSRQSFSGAYGRDVSEMPISGDAPPSQLSSAMKRNLEADNSNNNILQSDDDDKLDTNDGDDDENDLNSNRKKRKRSSSKPLLTLEQKRLHHSHSEQKRRKLCKLAYERCLRLVIDVEEYRKHAENCNNTPIQLVNGKKSRRAMINKDGLPNLSKHTALMKISNEIMTLQDLNKGLRDLLKEST</sequence>